<feature type="coiled-coil region" evidence="12">
    <location>
        <begin position="267"/>
        <end position="327"/>
    </location>
</feature>
<dbReference type="PRINTS" id="PR00344">
    <property type="entry name" value="BCTRLSENSOR"/>
</dbReference>
<dbReference type="GO" id="GO:0005524">
    <property type="term" value="F:ATP binding"/>
    <property type="evidence" value="ECO:0007669"/>
    <property type="project" value="UniProtKB-KW"/>
</dbReference>
<dbReference type="Gene3D" id="1.10.287.130">
    <property type="match status" value="1"/>
</dbReference>
<organism evidence="14 15">
    <name type="scientific">Candidatus Coatesbacteria bacterium 4484_99</name>
    <dbReference type="NCBI Taxonomy" id="1970774"/>
    <lineage>
        <taxon>Bacteria</taxon>
        <taxon>Candidatus Coatesiibacteriota</taxon>
    </lineage>
</organism>
<evidence type="ECO:0000256" key="9">
    <source>
        <dbReference type="ARBA" id="ARBA00022840"/>
    </source>
</evidence>
<evidence type="ECO:0000313" key="14">
    <source>
        <dbReference type="EMBL" id="OQX90202.1"/>
    </source>
</evidence>
<dbReference type="CDD" id="cd00075">
    <property type="entry name" value="HATPase"/>
    <property type="match status" value="1"/>
</dbReference>
<comment type="catalytic activity">
    <reaction evidence="1">
        <text>ATP + protein L-histidine = ADP + protein N-phospho-L-histidine.</text>
        <dbReference type="EC" id="2.7.13.3"/>
    </reaction>
</comment>
<dbReference type="Pfam" id="PF02518">
    <property type="entry name" value="HATPase_c"/>
    <property type="match status" value="1"/>
</dbReference>
<dbReference type="SUPFAM" id="SSF55781">
    <property type="entry name" value="GAF domain-like"/>
    <property type="match status" value="1"/>
</dbReference>
<evidence type="ECO:0000259" key="13">
    <source>
        <dbReference type="PROSITE" id="PS50109"/>
    </source>
</evidence>
<dbReference type="InterPro" id="IPR004358">
    <property type="entry name" value="Sig_transdc_His_kin-like_C"/>
</dbReference>
<keyword evidence="6" id="KW-0808">Transferase</keyword>
<keyword evidence="7" id="KW-0547">Nucleotide-binding</keyword>
<evidence type="ECO:0000256" key="1">
    <source>
        <dbReference type="ARBA" id="ARBA00000085"/>
    </source>
</evidence>
<evidence type="ECO:0000256" key="5">
    <source>
        <dbReference type="ARBA" id="ARBA00022553"/>
    </source>
</evidence>
<dbReference type="PANTHER" id="PTHR43711:SF1">
    <property type="entry name" value="HISTIDINE KINASE 1"/>
    <property type="match status" value="1"/>
</dbReference>
<dbReference type="EC" id="2.7.13.3" evidence="3"/>
<dbReference type="AlphaFoldDB" id="A0A1W9S0M7"/>
<dbReference type="Gene3D" id="3.30.450.40">
    <property type="match status" value="1"/>
</dbReference>
<dbReference type="SUPFAM" id="SSF55785">
    <property type="entry name" value="PYP-like sensor domain (PAS domain)"/>
    <property type="match status" value="1"/>
</dbReference>
<dbReference type="SMART" id="SM00065">
    <property type="entry name" value="GAF"/>
    <property type="match status" value="1"/>
</dbReference>
<dbReference type="GO" id="GO:0005886">
    <property type="term" value="C:plasma membrane"/>
    <property type="evidence" value="ECO:0007669"/>
    <property type="project" value="UniProtKB-SubCell"/>
</dbReference>
<evidence type="ECO:0000313" key="15">
    <source>
        <dbReference type="Proteomes" id="UP000192611"/>
    </source>
</evidence>
<evidence type="ECO:0000256" key="11">
    <source>
        <dbReference type="ARBA" id="ARBA00023136"/>
    </source>
</evidence>
<dbReference type="Gene3D" id="3.30.450.20">
    <property type="entry name" value="PAS domain"/>
    <property type="match status" value="1"/>
</dbReference>
<dbReference type="InterPro" id="IPR050736">
    <property type="entry name" value="Sensor_HK_Regulatory"/>
</dbReference>
<dbReference type="Gene3D" id="3.30.565.10">
    <property type="entry name" value="Histidine kinase-like ATPase, C-terminal domain"/>
    <property type="match status" value="1"/>
</dbReference>
<dbReference type="SUPFAM" id="SSF55874">
    <property type="entry name" value="ATPase domain of HSP90 chaperone/DNA topoisomerase II/histidine kinase"/>
    <property type="match status" value="1"/>
</dbReference>
<dbReference type="InterPro" id="IPR036097">
    <property type="entry name" value="HisK_dim/P_sf"/>
</dbReference>
<keyword evidence="5" id="KW-0597">Phosphoprotein</keyword>
<evidence type="ECO:0000256" key="8">
    <source>
        <dbReference type="ARBA" id="ARBA00022777"/>
    </source>
</evidence>
<dbReference type="PANTHER" id="PTHR43711">
    <property type="entry name" value="TWO-COMPONENT HISTIDINE KINASE"/>
    <property type="match status" value="1"/>
</dbReference>
<keyword evidence="8" id="KW-0418">Kinase</keyword>
<keyword evidence="12" id="KW-0175">Coiled coil</keyword>
<reference evidence="15" key="1">
    <citation type="submission" date="2017-03" db="EMBL/GenBank/DDBJ databases">
        <title>Novel pathways for hydrocarbon cycling and metabolic interdependencies in hydrothermal sediment communities.</title>
        <authorList>
            <person name="Dombrowski N."/>
            <person name="Seitz K."/>
            <person name="Teske A."/>
            <person name="Baker B."/>
        </authorList>
    </citation>
    <scope>NUCLEOTIDE SEQUENCE [LARGE SCALE GENOMIC DNA]</scope>
</reference>
<evidence type="ECO:0000256" key="3">
    <source>
        <dbReference type="ARBA" id="ARBA00012438"/>
    </source>
</evidence>
<comment type="subcellular location">
    <subcellularLocation>
        <location evidence="2">Cell membrane</location>
    </subcellularLocation>
</comment>
<dbReference type="InterPro" id="IPR003661">
    <property type="entry name" value="HisK_dim/P_dom"/>
</dbReference>
<dbReference type="SMART" id="SM00388">
    <property type="entry name" value="HisKA"/>
    <property type="match status" value="1"/>
</dbReference>
<dbReference type="SUPFAM" id="SSF47384">
    <property type="entry name" value="Homodimeric domain of signal transducing histidine kinase"/>
    <property type="match status" value="1"/>
</dbReference>
<sequence>MDKGLRFIEELLRIDDYAKFQAMGLRKISSILDVDRVALVMASGEGGRGKPQIFYVLSETFSDEEREEIRESFRGSDHMGREGSFSFEPLKGRKEPINCIGVGRIGSVSLYIVYESDKAIELGDAESELNCISFILFERFMREYDKFTHRLMGNIMMHPNIGVCVFNIDCRVELLNRAMLKIIGIDDKDVEGKDYFNMMDENYLEWEKEEAGGILSHRKSVKLERAERVRKNGEKQYVDVSMVPMGWMGEKGICVIAQDITAQIKMENNWLEVIDELKNSYADLEKAMKKLEILHFTLKALTSTLDLDELLDRIMELAKDVYEFENAGVGIVDEETGTLLVKVHYYSDLKKKKDLYRLKIGEEGICGYVAYTGEPMVVSDVSKNPHYIEARKNTRSEMAVPIIVGGKVKGVLNFESDEVGAYNEDDLDLARSLASVVGITLQNAEMFSELQKDKEELERLSKYKSDFVAAVTHDMRTPLTTIIGYMDILKTELGDTITSSQKRCIEQSIREARKLARIIEQTIELTLLDTNSETVENNWLSVQMLVSVILDDVYQRAEDKGIELNYKIDPSIKNIYTDEKKFLEIMRNLVDNAVKFSNSGGRVDLRVYRRDDSMVFEVADTGIGIPEGEMDKIFDRFYMACRDKEGHQGGVGLGLYIVREFTKLLGGRVEVESEVGKGSVFRVILPQPAKE</sequence>
<gene>
    <name evidence="14" type="ORF">B6D57_04395</name>
</gene>
<accession>A0A1W9S0M7</accession>
<dbReference type="Pfam" id="PF13185">
    <property type="entry name" value="GAF_2"/>
    <property type="match status" value="1"/>
</dbReference>
<comment type="caution">
    <text evidence="14">The sequence shown here is derived from an EMBL/GenBank/DDBJ whole genome shotgun (WGS) entry which is preliminary data.</text>
</comment>
<evidence type="ECO:0000256" key="2">
    <source>
        <dbReference type="ARBA" id="ARBA00004236"/>
    </source>
</evidence>
<keyword evidence="11" id="KW-0472">Membrane</keyword>
<dbReference type="EMBL" id="NATQ01000090">
    <property type="protein sequence ID" value="OQX90202.1"/>
    <property type="molecule type" value="Genomic_DNA"/>
</dbReference>
<dbReference type="GO" id="GO:0006355">
    <property type="term" value="P:regulation of DNA-templated transcription"/>
    <property type="evidence" value="ECO:0007669"/>
    <property type="project" value="InterPro"/>
</dbReference>
<dbReference type="InterPro" id="IPR029016">
    <property type="entry name" value="GAF-like_dom_sf"/>
</dbReference>
<feature type="domain" description="Histidine kinase" evidence="13">
    <location>
        <begin position="470"/>
        <end position="689"/>
    </location>
</feature>
<evidence type="ECO:0000256" key="6">
    <source>
        <dbReference type="ARBA" id="ARBA00022679"/>
    </source>
</evidence>
<dbReference type="InterPro" id="IPR000014">
    <property type="entry name" value="PAS"/>
</dbReference>
<dbReference type="Proteomes" id="UP000192611">
    <property type="component" value="Unassembled WGS sequence"/>
</dbReference>
<dbReference type="InterPro" id="IPR003594">
    <property type="entry name" value="HATPase_dom"/>
</dbReference>
<dbReference type="InterPro" id="IPR035965">
    <property type="entry name" value="PAS-like_dom_sf"/>
</dbReference>
<keyword evidence="9" id="KW-0067">ATP-binding</keyword>
<dbReference type="InterPro" id="IPR036890">
    <property type="entry name" value="HATPase_C_sf"/>
</dbReference>
<dbReference type="PROSITE" id="PS50109">
    <property type="entry name" value="HIS_KIN"/>
    <property type="match status" value="1"/>
</dbReference>
<proteinExistence type="predicted"/>
<dbReference type="CDD" id="cd00130">
    <property type="entry name" value="PAS"/>
    <property type="match status" value="1"/>
</dbReference>
<evidence type="ECO:0000256" key="10">
    <source>
        <dbReference type="ARBA" id="ARBA00023012"/>
    </source>
</evidence>
<name>A0A1W9S0M7_9BACT</name>
<evidence type="ECO:0000256" key="4">
    <source>
        <dbReference type="ARBA" id="ARBA00022475"/>
    </source>
</evidence>
<evidence type="ECO:0000256" key="7">
    <source>
        <dbReference type="ARBA" id="ARBA00022741"/>
    </source>
</evidence>
<dbReference type="Pfam" id="PF13426">
    <property type="entry name" value="PAS_9"/>
    <property type="match status" value="1"/>
</dbReference>
<evidence type="ECO:0000256" key="12">
    <source>
        <dbReference type="SAM" id="Coils"/>
    </source>
</evidence>
<dbReference type="FunFam" id="3.30.565.10:FF:000023">
    <property type="entry name" value="PAS domain-containing sensor histidine kinase"/>
    <property type="match status" value="1"/>
</dbReference>
<keyword evidence="10" id="KW-0902">Two-component regulatory system</keyword>
<dbReference type="SMART" id="SM00387">
    <property type="entry name" value="HATPase_c"/>
    <property type="match status" value="1"/>
</dbReference>
<dbReference type="InterPro" id="IPR003018">
    <property type="entry name" value="GAF"/>
</dbReference>
<protein>
    <recommendedName>
        <fullName evidence="3">histidine kinase</fullName>
        <ecNumber evidence="3">2.7.13.3</ecNumber>
    </recommendedName>
</protein>
<keyword evidence="4" id="KW-1003">Cell membrane</keyword>
<dbReference type="CDD" id="cd00082">
    <property type="entry name" value="HisKA"/>
    <property type="match status" value="1"/>
</dbReference>
<dbReference type="InterPro" id="IPR005467">
    <property type="entry name" value="His_kinase_dom"/>
</dbReference>
<dbReference type="NCBIfam" id="TIGR00229">
    <property type="entry name" value="sensory_box"/>
    <property type="match status" value="1"/>
</dbReference>
<dbReference type="GO" id="GO:0000155">
    <property type="term" value="F:phosphorelay sensor kinase activity"/>
    <property type="evidence" value="ECO:0007669"/>
    <property type="project" value="InterPro"/>
</dbReference>
<dbReference type="Pfam" id="PF00512">
    <property type="entry name" value="HisKA"/>
    <property type="match status" value="1"/>
</dbReference>